<dbReference type="EMBL" id="BGPR01012459">
    <property type="protein sequence ID" value="GBN56164.1"/>
    <property type="molecule type" value="Genomic_DNA"/>
</dbReference>
<protein>
    <submittedName>
        <fullName evidence="2">Uncharacterized protein</fullName>
    </submittedName>
</protein>
<evidence type="ECO:0000313" key="2">
    <source>
        <dbReference type="EMBL" id="GBN56164.1"/>
    </source>
</evidence>
<organism evidence="2 3">
    <name type="scientific">Araneus ventricosus</name>
    <name type="common">Orbweaver spider</name>
    <name type="synonym">Epeira ventricosa</name>
    <dbReference type="NCBI Taxonomy" id="182803"/>
    <lineage>
        <taxon>Eukaryota</taxon>
        <taxon>Metazoa</taxon>
        <taxon>Ecdysozoa</taxon>
        <taxon>Arthropoda</taxon>
        <taxon>Chelicerata</taxon>
        <taxon>Arachnida</taxon>
        <taxon>Araneae</taxon>
        <taxon>Araneomorphae</taxon>
        <taxon>Entelegynae</taxon>
        <taxon>Araneoidea</taxon>
        <taxon>Araneidae</taxon>
        <taxon>Araneus</taxon>
    </lineage>
</organism>
<feature type="compositionally biased region" description="Low complexity" evidence="1">
    <location>
        <begin position="50"/>
        <end position="60"/>
    </location>
</feature>
<dbReference type="AlphaFoldDB" id="A0A4Y2PYA1"/>
<name>A0A4Y2PYA1_ARAVE</name>
<dbReference type="Proteomes" id="UP000499080">
    <property type="component" value="Unassembled WGS sequence"/>
</dbReference>
<gene>
    <name evidence="2" type="ORF">AVEN_124037_1</name>
</gene>
<comment type="caution">
    <text evidence="2">The sequence shown here is derived from an EMBL/GenBank/DDBJ whole genome shotgun (WGS) entry which is preliminary data.</text>
</comment>
<accession>A0A4Y2PYA1</accession>
<feature type="region of interest" description="Disordered" evidence="1">
    <location>
        <begin position="46"/>
        <end position="102"/>
    </location>
</feature>
<keyword evidence="3" id="KW-1185">Reference proteome</keyword>
<reference evidence="2 3" key="1">
    <citation type="journal article" date="2019" name="Sci. Rep.">
        <title>Orb-weaving spider Araneus ventricosus genome elucidates the spidroin gene catalogue.</title>
        <authorList>
            <person name="Kono N."/>
            <person name="Nakamura H."/>
            <person name="Ohtoshi R."/>
            <person name="Moran D.A.P."/>
            <person name="Shinohara A."/>
            <person name="Yoshida Y."/>
            <person name="Fujiwara M."/>
            <person name="Mori M."/>
            <person name="Tomita M."/>
            <person name="Arakawa K."/>
        </authorList>
    </citation>
    <scope>NUCLEOTIDE SEQUENCE [LARGE SCALE GENOMIC DNA]</scope>
</reference>
<evidence type="ECO:0000313" key="3">
    <source>
        <dbReference type="Proteomes" id="UP000499080"/>
    </source>
</evidence>
<proteinExistence type="predicted"/>
<evidence type="ECO:0000256" key="1">
    <source>
        <dbReference type="SAM" id="MobiDB-lite"/>
    </source>
</evidence>
<sequence length="153" mass="17643">MGPQSSRYLAKVFKTYGVSSLCTGQGQRPPPRWERRSLAFSPHDFVSPISNLPSNPKNLFPKPPNLMTIGRNPQPGLHPFEKISPNLPRNPQRGQRPSRKFAEKLRVGKGPLRPEIKKKWRREGIYFSQDYTRMMHRLNASDGWQEHKTSQVV</sequence>